<dbReference type="InterPro" id="IPR036640">
    <property type="entry name" value="ABC1_TM_sf"/>
</dbReference>
<dbReference type="PANTHER" id="PTHR24221:SF646">
    <property type="entry name" value="HAEMOLYSIN SECRETION ATP-BINDING PROTEIN"/>
    <property type="match status" value="1"/>
</dbReference>
<evidence type="ECO:0000256" key="1">
    <source>
        <dbReference type="ARBA" id="ARBA00004651"/>
    </source>
</evidence>
<dbReference type="InterPro" id="IPR003593">
    <property type="entry name" value="AAA+_ATPase"/>
</dbReference>
<feature type="transmembrane region" description="Helical" evidence="7">
    <location>
        <begin position="63"/>
        <end position="85"/>
    </location>
</feature>
<evidence type="ECO:0000313" key="10">
    <source>
        <dbReference type="EMBL" id="QTM97918.1"/>
    </source>
</evidence>
<dbReference type="EMBL" id="CP046956">
    <property type="protein sequence ID" value="QTM97918.1"/>
    <property type="molecule type" value="Genomic_DNA"/>
</dbReference>
<dbReference type="SUPFAM" id="SSF90123">
    <property type="entry name" value="ABC transporter transmembrane region"/>
    <property type="match status" value="1"/>
</dbReference>
<reference evidence="10 11" key="1">
    <citation type="submission" date="2019-12" db="EMBL/GenBank/DDBJ databases">
        <title>The whole genome sequencing of a strain isolated from a Mars analog, Dalangtan Playa.</title>
        <authorList>
            <person name="Huang T."/>
        </authorList>
    </citation>
    <scope>NUCLEOTIDE SEQUENCE [LARGE SCALE GENOMIC DNA]</scope>
    <source>
        <strain evidence="10 11">DP4-553-S</strain>
    </source>
</reference>
<dbReference type="SMART" id="SM00382">
    <property type="entry name" value="AAA"/>
    <property type="match status" value="1"/>
</dbReference>
<dbReference type="PROSITE" id="PS50893">
    <property type="entry name" value="ABC_TRANSPORTER_2"/>
    <property type="match status" value="1"/>
</dbReference>
<sequence length="600" mass="68269">MNLAKKSIQSLVISYKYAWNISKWSLMAVSFSRVILGLVPLLSIWLLENLLDSMATSLSGDKVFYVAIIIYLVAMASVTFFSFAFNKITEIIKKILQYKFDLDVKGNLLTGAQKVPYMEFEDSVFQNRFIRALTGQKSMLNLIDSSTSILQALISLMSLMWYLVNVSYLFGILLFILVIPLTVLDITYGKQRFNLSRILVEKGREEGYYESLLVSRESLKELRMNNLEPFFVDKWKQKFQENHKEKIKQEIKQTKWLVLSNIILWGSFIGSGSYVLFLTVRGQLTIGVFTAVIQGVQKLQGVVPSLTNSLARYFEYSLHVQDYSNFIPAYAKENGTKSINKVESIEARDLSFQYRNQTIPTIKNINFRITPEKKIAIIGENGAGKTTLVKCLAGLYETTDMITLNDSLDISEVVQNQYRARLSVLFQDFNKYELDAASNIASSNIEQLSNDEKIEKYAKCTGIHTYLNTLKARYSTTLGRLFKGGQELSGGQWQKVAISRALFKEGDFIFLDEPTSALDPESEFKVIKNLLKEVQDKGVVYITHRLNVAMLADEIVLMGEGEIKERGTHEELLNLKGSYFELYNMQMKQMTISRGGAFIG</sequence>
<feature type="transmembrane region" description="Helical" evidence="7">
    <location>
        <begin position="168"/>
        <end position="188"/>
    </location>
</feature>
<dbReference type="InterPro" id="IPR027417">
    <property type="entry name" value="P-loop_NTPase"/>
</dbReference>
<proteinExistence type="predicted"/>
<dbReference type="InterPro" id="IPR011527">
    <property type="entry name" value="ABC1_TM_dom"/>
</dbReference>
<dbReference type="Proteomes" id="UP000665043">
    <property type="component" value="Chromosome"/>
</dbReference>
<dbReference type="PROSITE" id="PS50929">
    <property type="entry name" value="ABC_TM1F"/>
    <property type="match status" value="1"/>
</dbReference>
<evidence type="ECO:0000259" key="9">
    <source>
        <dbReference type="PROSITE" id="PS50929"/>
    </source>
</evidence>
<organism evidence="10 11">
    <name type="scientific">Sediminibacillus dalangtanensis</name>
    <dbReference type="NCBI Taxonomy" id="2729421"/>
    <lineage>
        <taxon>Bacteria</taxon>
        <taxon>Bacillati</taxon>
        <taxon>Bacillota</taxon>
        <taxon>Bacilli</taxon>
        <taxon>Bacillales</taxon>
        <taxon>Bacillaceae</taxon>
        <taxon>Sediminibacillus</taxon>
    </lineage>
</organism>
<evidence type="ECO:0000256" key="5">
    <source>
        <dbReference type="ARBA" id="ARBA00022989"/>
    </source>
</evidence>
<dbReference type="SUPFAM" id="SSF52540">
    <property type="entry name" value="P-loop containing nucleoside triphosphate hydrolases"/>
    <property type="match status" value="1"/>
</dbReference>
<gene>
    <name evidence="10" type="ORF">ERJ70_00320</name>
</gene>
<evidence type="ECO:0000313" key="11">
    <source>
        <dbReference type="Proteomes" id="UP000665043"/>
    </source>
</evidence>
<keyword evidence="2 7" id="KW-0812">Transmembrane</keyword>
<evidence type="ECO:0000256" key="4">
    <source>
        <dbReference type="ARBA" id="ARBA00022840"/>
    </source>
</evidence>
<feature type="transmembrane region" description="Helical" evidence="7">
    <location>
        <begin position="256"/>
        <end position="277"/>
    </location>
</feature>
<feature type="domain" description="ABC transmembrane type-1" evidence="9">
    <location>
        <begin position="28"/>
        <end position="294"/>
    </location>
</feature>
<accession>A0ABX7VR56</accession>
<comment type="subcellular location">
    <subcellularLocation>
        <location evidence="1">Cell membrane</location>
        <topology evidence="1">Multi-pass membrane protein</topology>
    </subcellularLocation>
</comment>
<feature type="domain" description="ABC transporter" evidence="8">
    <location>
        <begin position="345"/>
        <end position="585"/>
    </location>
</feature>
<keyword evidence="5 7" id="KW-1133">Transmembrane helix</keyword>
<dbReference type="PROSITE" id="PS00211">
    <property type="entry name" value="ABC_TRANSPORTER_1"/>
    <property type="match status" value="1"/>
</dbReference>
<keyword evidence="6 7" id="KW-0472">Membrane</keyword>
<dbReference type="Gene3D" id="1.20.1560.10">
    <property type="entry name" value="ABC transporter type 1, transmembrane domain"/>
    <property type="match status" value="1"/>
</dbReference>
<keyword evidence="11" id="KW-1185">Reference proteome</keyword>
<feature type="transmembrane region" description="Helical" evidence="7">
    <location>
        <begin position="139"/>
        <end position="162"/>
    </location>
</feature>
<feature type="transmembrane region" description="Helical" evidence="7">
    <location>
        <begin position="21"/>
        <end position="43"/>
    </location>
</feature>
<keyword evidence="3" id="KW-0547">Nucleotide-binding</keyword>
<evidence type="ECO:0000256" key="6">
    <source>
        <dbReference type="ARBA" id="ARBA00023136"/>
    </source>
</evidence>
<protein>
    <submittedName>
        <fullName evidence="10">ATP-binding cassette domain-containing protein</fullName>
    </submittedName>
</protein>
<evidence type="ECO:0000256" key="7">
    <source>
        <dbReference type="SAM" id="Phobius"/>
    </source>
</evidence>
<dbReference type="GO" id="GO:0005524">
    <property type="term" value="F:ATP binding"/>
    <property type="evidence" value="ECO:0007669"/>
    <property type="project" value="UniProtKB-KW"/>
</dbReference>
<dbReference type="RefSeq" id="WP_209366444.1">
    <property type="nucleotide sequence ID" value="NZ_CP046956.1"/>
</dbReference>
<dbReference type="PANTHER" id="PTHR24221">
    <property type="entry name" value="ATP-BINDING CASSETTE SUB-FAMILY B"/>
    <property type="match status" value="1"/>
</dbReference>
<dbReference type="Gene3D" id="3.40.50.300">
    <property type="entry name" value="P-loop containing nucleotide triphosphate hydrolases"/>
    <property type="match status" value="1"/>
</dbReference>
<evidence type="ECO:0000256" key="3">
    <source>
        <dbReference type="ARBA" id="ARBA00022741"/>
    </source>
</evidence>
<evidence type="ECO:0000256" key="2">
    <source>
        <dbReference type="ARBA" id="ARBA00022692"/>
    </source>
</evidence>
<evidence type="ECO:0000259" key="8">
    <source>
        <dbReference type="PROSITE" id="PS50893"/>
    </source>
</evidence>
<dbReference type="InterPro" id="IPR017871">
    <property type="entry name" value="ABC_transporter-like_CS"/>
</dbReference>
<name>A0ABX7VR56_9BACI</name>
<keyword evidence="4 10" id="KW-0067">ATP-binding</keyword>
<dbReference type="InterPro" id="IPR003439">
    <property type="entry name" value="ABC_transporter-like_ATP-bd"/>
</dbReference>
<dbReference type="InterPro" id="IPR039421">
    <property type="entry name" value="Type_1_exporter"/>
</dbReference>
<dbReference type="Pfam" id="PF00005">
    <property type="entry name" value="ABC_tran"/>
    <property type="match status" value="1"/>
</dbReference>